<dbReference type="InterPro" id="IPR032065">
    <property type="entry name" value="RNF31-UBA"/>
</dbReference>
<feature type="compositionally biased region" description="Basic and acidic residues" evidence="9">
    <location>
        <begin position="188"/>
        <end position="210"/>
    </location>
</feature>
<feature type="compositionally biased region" description="Polar residues" evidence="9">
    <location>
        <begin position="2157"/>
        <end position="2176"/>
    </location>
</feature>
<dbReference type="InterPro" id="IPR013083">
    <property type="entry name" value="Znf_RING/FYVE/PHD"/>
</dbReference>
<keyword evidence="3" id="KW-0479">Metal-binding</keyword>
<dbReference type="PANTHER" id="PTHR16004">
    <property type="entry name" value="RING FINGER PROTEIN 31-RELATED"/>
    <property type="match status" value="1"/>
</dbReference>
<keyword evidence="5 8" id="KW-0863">Zinc-finger</keyword>
<dbReference type="Pfam" id="PF18091">
    <property type="entry name" value="E3_UbLigase_RBR"/>
    <property type="match status" value="1"/>
</dbReference>
<feature type="region of interest" description="Disordered" evidence="9">
    <location>
        <begin position="124"/>
        <end position="252"/>
    </location>
</feature>
<dbReference type="InterPro" id="IPR047542">
    <property type="entry name" value="Rcat_RBR_RNF31-like"/>
</dbReference>
<feature type="domain" description="RING-type" evidence="13">
    <location>
        <begin position="2351"/>
        <end position="2589"/>
    </location>
</feature>
<dbReference type="EnsemblMetazoa" id="XM_028272089.2">
    <property type="protein sequence ID" value="XP_028127890.1"/>
    <property type="gene ID" value="LOC114324286"/>
</dbReference>
<dbReference type="GO" id="GO:1990450">
    <property type="term" value="F:linear polyubiquitin binding"/>
    <property type="evidence" value="ECO:0007669"/>
    <property type="project" value="TreeGrafter"/>
</dbReference>
<evidence type="ECO:0000313" key="15">
    <source>
        <dbReference type="Proteomes" id="UP001652700"/>
    </source>
</evidence>
<feature type="compositionally biased region" description="Polar residues" evidence="9">
    <location>
        <begin position="1866"/>
        <end position="1876"/>
    </location>
</feature>
<feature type="compositionally biased region" description="Polar residues" evidence="9">
    <location>
        <begin position="1898"/>
        <end position="1927"/>
    </location>
</feature>
<feature type="region of interest" description="Disordered" evidence="9">
    <location>
        <begin position="1802"/>
        <end position="1840"/>
    </location>
</feature>
<dbReference type="GeneID" id="114324286"/>
<dbReference type="Pfam" id="PF22191">
    <property type="entry name" value="IBR_1"/>
    <property type="match status" value="1"/>
</dbReference>
<feature type="domain" description="RING-type" evidence="10">
    <location>
        <begin position="2355"/>
        <end position="2404"/>
    </location>
</feature>
<protein>
    <submittedName>
        <fullName evidence="16">Uncharacterized protein LOC114324286 isoform X2</fullName>
    </submittedName>
</protein>
<dbReference type="InterPro" id="IPR001876">
    <property type="entry name" value="Znf_RanBP2"/>
</dbReference>
<dbReference type="InterPro" id="IPR041031">
    <property type="entry name" value="RNF31_C"/>
</dbReference>
<feature type="region of interest" description="Disordered" evidence="9">
    <location>
        <begin position="1859"/>
        <end position="1881"/>
    </location>
</feature>
<dbReference type="Gene3D" id="6.10.140.1100">
    <property type="match status" value="1"/>
</dbReference>
<dbReference type="GO" id="GO:0036435">
    <property type="term" value="F:K48-linked polyubiquitin modification-dependent protein binding"/>
    <property type="evidence" value="ECO:0007669"/>
    <property type="project" value="TreeGrafter"/>
</dbReference>
<dbReference type="GO" id="GO:0070530">
    <property type="term" value="F:K63-linked polyubiquitin modification-dependent protein binding"/>
    <property type="evidence" value="ECO:0007669"/>
    <property type="project" value="TreeGrafter"/>
</dbReference>
<dbReference type="Pfam" id="PF16678">
    <property type="entry name" value="UBA_HOIP"/>
    <property type="match status" value="1"/>
</dbReference>
<feature type="region of interest" description="Disordered" evidence="9">
    <location>
        <begin position="278"/>
        <end position="337"/>
    </location>
</feature>
<feature type="region of interest" description="Disordered" evidence="9">
    <location>
        <begin position="2157"/>
        <end position="2219"/>
    </location>
</feature>
<dbReference type="SMART" id="SM00647">
    <property type="entry name" value="IBR"/>
    <property type="match status" value="2"/>
</dbReference>
<feature type="compositionally biased region" description="Basic and acidic residues" evidence="9">
    <location>
        <begin position="486"/>
        <end position="496"/>
    </location>
</feature>
<dbReference type="InterPro" id="IPR047541">
    <property type="entry name" value="RNF31_RBR_mRING-HC-like"/>
</dbReference>
<dbReference type="SMART" id="SM00547">
    <property type="entry name" value="ZnF_RBZ"/>
    <property type="match status" value="1"/>
</dbReference>
<feature type="domain" description="RanBP2-type" evidence="12">
    <location>
        <begin position="558"/>
        <end position="581"/>
    </location>
</feature>
<feature type="compositionally biased region" description="Basic and acidic residues" evidence="9">
    <location>
        <begin position="466"/>
        <end position="479"/>
    </location>
</feature>
<organism evidence="16">
    <name type="scientific">Diabrotica virgifera virgifera</name>
    <name type="common">western corn rootworm</name>
    <dbReference type="NCBI Taxonomy" id="50390"/>
    <lineage>
        <taxon>Eukaryota</taxon>
        <taxon>Metazoa</taxon>
        <taxon>Ecdysozoa</taxon>
        <taxon>Arthropoda</taxon>
        <taxon>Hexapoda</taxon>
        <taxon>Insecta</taxon>
        <taxon>Pterygota</taxon>
        <taxon>Neoptera</taxon>
        <taxon>Endopterygota</taxon>
        <taxon>Coleoptera</taxon>
        <taxon>Polyphaga</taxon>
        <taxon>Cucujiformia</taxon>
        <taxon>Chrysomeloidea</taxon>
        <taxon>Chrysomelidae</taxon>
        <taxon>Galerucinae</taxon>
        <taxon>Diabroticina</taxon>
        <taxon>Diabroticites</taxon>
        <taxon>Diabrotica</taxon>
    </lineage>
</organism>
<dbReference type="InterPro" id="IPR002867">
    <property type="entry name" value="IBR_dom"/>
</dbReference>
<feature type="region of interest" description="Disordered" evidence="9">
    <location>
        <begin position="2022"/>
        <end position="2046"/>
    </location>
</feature>
<accession>A0A6P7F2Z9</accession>
<dbReference type="CDD" id="cd20351">
    <property type="entry name" value="Rcat_RBR_HOIP"/>
    <property type="match status" value="1"/>
</dbReference>
<evidence type="ECO:0000313" key="14">
    <source>
        <dbReference type="EnsemblMetazoa" id="XP_028127890.1"/>
    </source>
</evidence>
<feature type="compositionally biased region" description="Polar residues" evidence="9">
    <location>
        <begin position="742"/>
        <end position="779"/>
    </location>
</feature>
<evidence type="ECO:0000259" key="10">
    <source>
        <dbReference type="PROSITE" id="PS50089"/>
    </source>
</evidence>
<evidence type="ECO:0000256" key="9">
    <source>
        <dbReference type="SAM" id="MobiDB-lite"/>
    </source>
</evidence>
<keyword evidence="15" id="KW-1185">Reference proteome</keyword>
<evidence type="ECO:0000256" key="5">
    <source>
        <dbReference type="ARBA" id="ARBA00022771"/>
    </source>
</evidence>
<feature type="compositionally biased region" description="Polar residues" evidence="9">
    <location>
        <begin position="1952"/>
        <end position="1962"/>
    </location>
</feature>
<feature type="compositionally biased region" description="Polar residues" evidence="9">
    <location>
        <begin position="1978"/>
        <end position="1993"/>
    </location>
</feature>
<feature type="compositionally biased region" description="Polar residues" evidence="9">
    <location>
        <begin position="1167"/>
        <end position="1183"/>
    </location>
</feature>
<sequence>MSNKNEKWKPMNISNPSTRLRMARNMPQWMNKSGSGVPAPPVPNDDRMMRQAKHKQKMDEPDYEVIEFGQYSNATPPLPAKNINHKKPEGHRCQLCGSSASNIHCEQCKQVFCVSCDDMYHRHPKRQTHIRRRLEQTIRPPLPPKGEPVSAPVPPPRRHRRGGSIGPSPCQSPTFSRHPQVNRSSTMPRRESHDGVSLKDKFVNLKREVLGNRPLPPPPSSPFQSESSAPSFDSSRRLVPSPSPSLQQRYRQHQLAMRGTVSNLSDFDQNFNRDMGYPMRDINEVEGGQWNGRSRTGSISGSDIGRRSSRKLSNISYPPSERDGSDHSSSFNVNNPMMHHHHHHGFMPVQQAQSMANLNYPPPCCQNPWMNQFGYDQQLHGSNLSLNMVPRGYPMMNPAWMGPWHNPQNIPMYPPYSMSMSNVHHPGYTPSRPGSPTQSIKSRKSTLSRKSRKKYVEDTEDEDEDDRRSTFSHHSERKSSRGRFPAKRDSISREIPSRSFTERQPSVPRSKRSMHTPSSDTDDELSEEGNNRLKPSVVNDENGSEYDNIPKEAKEIASDTQWECEHCTFVNEPSTKVCTVCCKTSTLSRKIKKEDSLPRETEKVHINVSSDDFSKDCSETESVLNKLGKLTISDNDTKIQQQIESKKGSGEKSEVDKNNNNVPNGNIDTVKSTGTSSEVQTEEVIQCVSESQDKRPPRNVASISTGTSPPPQNMSTQTYEEMVVEANNQPRGRSRSRRSNYLKRSQSLHSANSQAHSEWSSLHRSPSGMSYTTDSQSLPGSREASPVPYIEDMPYKKYNRPVSRNRTSQPEIRLSRSIMDLRKPDLYRRPSQVDLGYYRMENMHPSHLRPEPFPHHFERENGELNQNGYDPFQSSGMEVVKLLREAEQYKYTADELQAALIHCKDANPIEWLKEHWESTISSVQTLATQMGREGPINIVGTVSKVEARDALRKHKGNMWPAVEDCVEQRQKKYADLASRGDYNREDIITVLTANHGDLEAAYSELSKMQLKPFLMRIWGPPVGIENEAGNEGVSVSAFDGEEASIDDSFLRSESKAVSTPTSIISQNSSENLFLPISPLPEETEKVNRDQEADDNREALDNLELEILKNLEDIKLLSLNLINENEAVVSNTMNYDEVKDKERDKRIAQKAEKFHDKLPAKNDAAEKGSSTGIVNTESKQQMQIPSADINTEQTNMDNTVQSNFKDNVQQPNIQNNSIEKDSSTKNEGSIESYTIKPDSIKPAEAIESNIHVPETSAAAMKQNNAYIEPETSAQQIETKDLTNISVAATAHTDQFVHTAVLPKDKIDNSVASCEETKPKNKCYIEKSSTVIHIADYPSTSHISNITSDEDSHHEFEDALDTTLEAVVSSTTIKKEEIPAIVEHSTKKVNKKPHTEFLPTDNTESNAKESLTSIEPVKIATEADISDIDNTKNITALPVKEENKNFKRKTSISTLNIFFGERNADGSTATGLSNAGNKNVLDDEENTIVESQSSIMLKPVAKNEINTPNVVVQEPQSVSFDANQNNSIEFTEEQVQEVSKQQTIARNEQPLEENNRKNVEEIKIDADIVQNKDITNNLVDIGYSTNSNVEIVNSEQTNEERDTGCDLVNENAVEITPHYASNAEQNISMFEAISSEKVASKDQTKHTQIPTSSAIEITQANYGENISQHIDINQENLSISESKDSVSEVPESSTKHKEESNNQLDLGVNKDGINITKTNIQRNGSNKKEDDAPGSSTQHKEEVSTQLDLNIDKVVANIPEQNIQKNVPNEKKEDVSESSTKYNEEPNNQLDLCVDKVGANITEPNIQRNVSKKKKKSQEIKTNSTGNKAQGNNIEIPKSKSQKTLAKEVLEIKVDNQQLVKESIGPESKNNNTGTNIQIPDKNLLEESLNKQISEKEINENSTNEVSNKDSNLMSTNKNDIAREVSQQKNEVRARAEYRKNDSYDSDEESSNYQNTLPRNTTFKINRRRPVKKRNKNERSSSQKIKATAKPQIQDSRSEFLDSNVMENKEYTNKNKEEATRKIEAKQGASKEKVEHKEVIDQSSKVEPKVTTQVQMSQNAQTIPVAQKPSKIPLLKQRCVSLTNALLSPSPSSPSKIPIKNRFFFNKSPSVTPDRESKKDLKEAVGVPSTPSSRDTSPMIAIPEQLDRLDPKNKLKMLSTNKGSFESTTSSKQLSYTKSLDNDSESSVSDSNIEELLEDDDSYDDVQDYGPVDSEESDDFDRINSNIERLNLNLNRDNTVIDMSKKDLRNYSIEETCESEEYSDYVEEEEVEVSEYEDEEDVDDDEEGEEEEHNHKPVTDMERHARQLLAEGKVDNYEQAELAASLLLLKFSTEEALEAVKDCNSVDAAIAFLQQDCELCAGKYPMKEIISMLKCTHRCCQDCAKNYFTVQITDRSIMDCSCPFCKQPDLSSSETHEDEVTEYFGNLDILLKGILDEPVHELFQRKLRDRTLMQDPHFKWCIKCSSGFIAHPRQKRLICPDCKSVTCASCRRPWEKQHEGITCEKFAEWKDANDPENQASGVTKHLAENGIDCPKCKFRYSLSKGGCMHFTCTQCKHEFCYGCGKPFMMGAKCTISQYCGKLGLHAHHPRNCLFYLRDKEPHELEKLLKDNKIEYRLDNDEDNASAVLKCMIPLQKETPTGLLDTVCNNEVTPGQSGLCRNHYSEYLCLVIRKHNLETIDLLTADDLETVVRRASKKLPPNAFGTPREMYKSRLRQIVMEQIPLE</sequence>
<dbReference type="PROSITE" id="PS50199">
    <property type="entry name" value="ZF_RANBP2_2"/>
    <property type="match status" value="1"/>
</dbReference>
<dbReference type="CDD" id="cd19815">
    <property type="entry name" value="Bbox1_HOIP"/>
    <property type="match status" value="1"/>
</dbReference>
<dbReference type="GO" id="GO:0071797">
    <property type="term" value="C:LUBAC complex"/>
    <property type="evidence" value="ECO:0007669"/>
    <property type="project" value="InterPro"/>
</dbReference>
<evidence type="ECO:0000256" key="3">
    <source>
        <dbReference type="ARBA" id="ARBA00022723"/>
    </source>
</evidence>
<evidence type="ECO:0000259" key="13">
    <source>
        <dbReference type="PROSITE" id="PS51873"/>
    </source>
</evidence>
<feature type="compositionally biased region" description="Polar residues" evidence="9">
    <location>
        <begin position="701"/>
        <end position="719"/>
    </location>
</feature>
<dbReference type="InterPro" id="IPR001841">
    <property type="entry name" value="Znf_RING"/>
</dbReference>
<dbReference type="CDD" id="cd16631">
    <property type="entry name" value="mRING-HC-C4C4_RBR_HOIP"/>
    <property type="match status" value="1"/>
</dbReference>
<evidence type="ECO:0000256" key="7">
    <source>
        <dbReference type="ARBA" id="ARBA00022833"/>
    </source>
</evidence>
<feature type="compositionally biased region" description="Polar residues" evidence="9">
    <location>
        <begin position="667"/>
        <end position="679"/>
    </location>
</feature>
<evidence type="ECO:0000256" key="4">
    <source>
        <dbReference type="ARBA" id="ARBA00022737"/>
    </source>
</evidence>
<proteinExistence type="inferred from homology"/>
<feature type="compositionally biased region" description="Polar residues" evidence="9">
    <location>
        <begin position="1205"/>
        <end position="1216"/>
    </location>
</feature>
<feature type="compositionally biased region" description="Basic residues" evidence="9">
    <location>
        <begin position="732"/>
        <end position="741"/>
    </location>
</feature>
<gene>
    <name evidence="16" type="primary">LOC114324286</name>
</gene>
<keyword evidence="4" id="KW-0677">Repeat</keyword>
<dbReference type="PANTHER" id="PTHR16004:SF2">
    <property type="entry name" value="E3 UBIQUITIN-PROTEIN LIGASE LUBEL"/>
    <property type="match status" value="1"/>
</dbReference>
<feature type="compositionally biased region" description="Acidic residues" evidence="9">
    <location>
        <begin position="2254"/>
        <end position="2289"/>
    </location>
</feature>
<feature type="region of interest" description="Disordered" evidence="9">
    <location>
        <begin position="1205"/>
        <end position="1228"/>
    </location>
</feature>
<dbReference type="PROSITE" id="PS51873">
    <property type="entry name" value="TRIAD"/>
    <property type="match status" value="1"/>
</dbReference>
<feature type="compositionally biased region" description="Polar residues" evidence="9">
    <location>
        <begin position="1818"/>
        <end position="1831"/>
    </location>
</feature>
<feature type="domain" description="B box-type" evidence="11">
    <location>
        <begin position="88"/>
        <end position="134"/>
    </location>
</feature>
<dbReference type="Gene3D" id="1.10.8.10">
    <property type="entry name" value="DNA helicase RuvA subunit, C-terminal domain"/>
    <property type="match status" value="1"/>
</dbReference>
<dbReference type="Gene3D" id="2.30.30.380">
    <property type="entry name" value="Zn-finger domain of Sec23/24"/>
    <property type="match status" value="1"/>
</dbReference>
<dbReference type="InterPro" id="IPR047543">
    <property type="entry name" value="Bbox1_RNF31-like"/>
</dbReference>
<evidence type="ECO:0000313" key="16">
    <source>
        <dbReference type="RefSeq" id="XP_028127890.1"/>
    </source>
</evidence>
<name>A0A6P7F2Z9_DIAVI</name>
<dbReference type="InterPro" id="IPR044066">
    <property type="entry name" value="TRIAD_supradom"/>
</dbReference>
<dbReference type="OrthoDB" id="9978677at2759"/>
<feature type="compositionally biased region" description="Polar residues" evidence="9">
    <location>
        <begin position="1713"/>
        <end position="1722"/>
    </location>
</feature>
<feature type="compositionally biased region" description="Low complexity" evidence="9">
    <location>
        <begin position="292"/>
        <end position="303"/>
    </location>
</feature>
<dbReference type="InterPro" id="IPR000315">
    <property type="entry name" value="Znf_B-box"/>
</dbReference>
<evidence type="ECO:0000256" key="6">
    <source>
        <dbReference type="ARBA" id="ARBA00022786"/>
    </source>
</evidence>
<keyword evidence="2" id="KW-0808">Transferase</keyword>
<keyword evidence="7" id="KW-0862">Zinc</keyword>
<reference evidence="16" key="1">
    <citation type="submission" date="2025-04" db="UniProtKB">
        <authorList>
            <consortium name="RefSeq"/>
        </authorList>
    </citation>
    <scope>IDENTIFICATION</scope>
    <source>
        <tissue evidence="16">Whole insect</tissue>
    </source>
</reference>
<dbReference type="GO" id="GO:0097039">
    <property type="term" value="P:protein linear polyubiquitination"/>
    <property type="evidence" value="ECO:0007669"/>
    <property type="project" value="TreeGrafter"/>
</dbReference>
<evidence type="ECO:0000256" key="2">
    <source>
        <dbReference type="ARBA" id="ARBA00022679"/>
    </source>
</evidence>
<feature type="compositionally biased region" description="Basic residues" evidence="9">
    <location>
        <begin position="441"/>
        <end position="453"/>
    </location>
</feature>
<dbReference type="InterPro" id="IPR047540">
    <property type="entry name" value="BRcat_RBR_RNF31-like"/>
</dbReference>
<feature type="compositionally biased region" description="Basic and acidic residues" evidence="9">
    <location>
        <begin position="644"/>
        <end position="657"/>
    </location>
</feature>
<comment type="similarity">
    <text evidence="1">Belongs to the RBR family.</text>
</comment>
<feature type="region of interest" description="Disordered" evidence="9">
    <location>
        <begin position="1758"/>
        <end position="1788"/>
    </location>
</feature>
<evidence type="ECO:0000259" key="11">
    <source>
        <dbReference type="PROSITE" id="PS50119"/>
    </source>
</evidence>
<dbReference type="Gene3D" id="1.20.120.1750">
    <property type="match status" value="1"/>
</dbReference>
<evidence type="ECO:0000259" key="12">
    <source>
        <dbReference type="PROSITE" id="PS50199"/>
    </source>
</evidence>
<evidence type="ECO:0000256" key="1">
    <source>
        <dbReference type="ARBA" id="ARBA00008278"/>
    </source>
</evidence>
<dbReference type="CTD" id="33950"/>
<keyword evidence="6" id="KW-0833">Ubl conjugation pathway</keyword>
<feature type="compositionally biased region" description="Basic and acidic residues" evidence="9">
    <location>
        <begin position="1928"/>
        <end position="1941"/>
    </location>
</feature>
<feature type="compositionally biased region" description="Polar residues" evidence="9">
    <location>
        <begin position="171"/>
        <end position="187"/>
    </location>
</feature>
<reference evidence="14" key="2">
    <citation type="submission" date="2025-05" db="UniProtKB">
        <authorList>
            <consortium name="EnsemblMetazoa"/>
        </authorList>
    </citation>
    <scope>IDENTIFICATION</scope>
</reference>
<feature type="region of interest" description="Disordered" evidence="9">
    <location>
        <begin position="1893"/>
        <end position="1993"/>
    </location>
</feature>
<feature type="region of interest" description="Disordered" evidence="9">
    <location>
        <begin position="424"/>
        <end position="547"/>
    </location>
</feature>
<dbReference type="RefSeq" id="XP_028127890.1">
    <property type="nucleotide sequence ID" value="XM_028272089.1"/>
</dbReference>
<feature type="compositionally biased region" description="Low complexity" evidence="9">
    <location>
        <begin position="222"/>
        <end position="249"/>
    </location>
</feature>
<evidence type="ECO:0000256" key="8">
    <source>
        <dbReference type="PROSITE-ProRule" id="PRU00322"/>
    </source>
</evidence>
<dbReference type="GO" id="GO:0061630">
    <property type="term" value="F:ubiquitin protein ligase activity"/>
    <property type="evidence" value="ECO:0007669"/>
    <property type="project" value="TreeGrafter"/>
</dbReference>
<dbReference type="CDD" id="cd20337">
    <property type="entry name" value="BRcat_RBR_HOIP"/>
    <property type="match status" value="1"/>
</dbReference>
<dbReference type="SUPFAM" id="SSF57850">
    <property type="entry name" value="RING/U-box"/>
    <property type="match status" value="3"/>
</dbReference>
<feature type="region of interest" description="Disordered" evidence="9">
    <location>
        <begin position="1677"/>
        <end position="1746"/>
    </location>
</feature>
<dbReference type="PROSITE" id="PS01358">
    <property type="entry name" value="ZF_RANBP2_1"/>
    <property type="match status" value="1"/>
</dbReference>
<feature type="compositionally biased region" description="Pro residues" evidence="9">
    <location>
        <begin position="140"/>
        <end position="155"/>
    </location>
</feature>
<dbReference type="Pfam" id="PF01485">
    <property type="entry name" value="IBR"/>
    <property type="match status" value="1"/>
</dbReference>
<dbReference type="Proteomes" id="UP001652700">
    <property type="component" value="Unplaced"/>
</dbReference>
<feature type="compositionally biased region" description="Basic residues" evidence="9">
    <location>
        <begin position="1963"/>
        <end position="1974"/>
    </location>
</feature>
<feature type="compositionally biased region" description="Basic and acidic residues" evidence="9">
    <location>
        <begin position="2111"/>
        <end position="2121"/>
    </location>
</feature>
<feature type="region of interest" description="Disordered" evidence="9">
    <location>
        <begin position="2103"/>
        <end position="2140"/>
    </location>
</feature>
<dbReference type="PROSITE" id="PS50089">
    <property type="entry name" value="ZF_RING_2"/>
    <property type="match status" value="1"/>
</dbReference>
<dbReference type="Gene3D" id="3.30.40.10">
    <property type="entry name" value="Zinc/RING finger domain, C3HC4 (zinc finger)"/>
    <property type="match status" value="1"/>
</dbReference>
<dbReference type="PROSITE" id="PS50119">
    <property type="entry name" value="ZF_BBOX"/>
    <property type="match status" value="1"/>
</dbReference>
<dbReference type="InterPro" id="IPR026254">
    <property type="entry name" value="RNF31-like"/>
</dbReference>
<feature type="region of interest" description="Disordered" evidence="9">
    <location>
        <begin position="1158"/>
        <end position="1183"/>
    </location>
</feature>
<feature type="compositionally biased region" description="Polar residues" evidence="9">
    <location>
        <begin position="1775"/>
        <end position="1788"/>
    </location>
</feature>
<feature type="compositionally biased region" description="Acidic residues" evidence="9">
    <location>
        <begin position="2190"/>
        <end position="2217"/>
    </location>
</feature>
<feature type="region of interest" description="Disordered" evidence="9">
    <location>
        <begin position="2254"/>
        <end position="2297"/>
    </location>
</feature>
<feature type="region of interest" description="Disordered" evidence="9">
    <location>
        <begin position="638"/>
        <end position="790"/>
    </location>
</feature>
<dbReference type="GO" id="GO:0008270">
    <property type="term" value="F:zinc ion binding"/>
    <property type="evidence" value="ECO:0007669"/>
    <property type="project" value="UniProtKB-KW"/>
</dbReference>